<evidence type="ECO:0000256" key="13">
    <source>
        <dbReference type="ARBA" id="ARBA00023136"/>
    </source>
</evidence>
<dbReference type="SUPFAM" id="SSF158472">
    <property type="entry name" value="HAMP domain-like"/>
    <property type="match status" value="1"/>
</dbReference>
<dbReference type="CDD" id="cd06225">
    <property type="entry name" value="HAMP"/>
    <property type="match status" value="1"/>
</dbReference>
<dbReference type="FunFam" id="3.30.565.10:FF:000006">
    <property type="entry name" value="Sensor histidine kinase WalK"/>
    <property type="match status" value="1"/>
</dbReference>
<evidence type="ECO:0000256" key="5">
    <source>
        <dbReference type="ARBA" id="ARBA00022553"/>
    </source>
</evidence>
<dbReference type="RefSeq" id="WP_039315043.1">
    <property type="nucleotide sequence ID" value="NZ_CP006905.1"/>
</dbReference>
<dbReference type="Pfam" id="PF02518">
    <property type="entry name" value="HATPase_c"/>
    <property type="match status" value="1"/>
</dbReference>
<evidence type="ECO:0000256" key="7">
    <source>
        <dbReference type="ARBA" id="ARBA00022692"/>
    </source>
</evidence>
<dbReference type="Proteomes" id="UP000030635">
    <property type="component" value="Chromosome"/>
</dbReference>
<evidence type="ECO:0000256" key="9">
    <source>
        <dbReference type="ARBA" id="ARBA00022777"/>
    </source>
</evidence>
<comment type="catalytic activity">
    <reaction evidence="1">
        <text>ATP + protein L-histidine = ADP + protein N-phospho-L-histidine.</text>
        <dbReference type="EC" id="2.7.13.3"/>
    </reaction>
</comment>
<evidence type="ECO:0000256" key="15">
    <source>
        <dbReference type="SAM" id="Phobius"/>
    </source>
</evidence>
<evidence type="ECO:0000313" key="18">
    <source>
        <dbReference type="EMBL" id="AIY83631.1"/>
    </source>
</evidence>
<keyword evidence="14" id="KW-0175">Coiled coil</keyword>
<evidence type="ECO:0000256" key="11">
    <source>
        <dbReference type="ARBA" id="ARBA00022989"/>
    </source>
</evidence>
<sequence length="460" mass="52205">MNKLKHRLTFIFILFSLIIVLSIGAVANISIKRNFNKYIEEGIEQRKEDVVKSIDNTYKNKNFDKDNIDLIGTEAIERGLILNVKDENGKVVWNAREKNNLLCESVLKKMKANINKINPTLNGTNTTIERFSLKSDGKNIGSVEIEYIGPFYYNDSDLIFFSTLNKVLIAVGIFAVALSTIVGITISYSISKPVLNVINATNLIADGDYSNKVNVRSKIEEINNMINSVNKLANNLEEQENLRKVLTRDISHELRTPLTTISVQVEALIDGIWEPTEERLKSIYDEIERLTRLVGSLEKLSMYEEDNSLIKKESVDIKELINTLIINFEKQLLDKKINLSISLNPIKIYCDKDKISQAIINIFSNSIKYSNEGGTIYITTFDDKKFNYISIRDTGIGIDKDDIKYIFERFYRVDKSRNRKSGGIGVGLTIAKAIVEKHNGTIIVKSKINNGSEFIIKLPK</sequence>
<proteinExistence type="predicted"/>
<dbReference type="SMART" id="SM00387">
    <property type="entry name" value="HATPase_c"/>
    <property type="match status" value="1"/>
</dbReference>
<feature type="coiled-coil region" evidence="14">
    <location>
        <begin position="219"/>
        <end position="249"/>
    </location>
</feature>
<feature type="transmembrane region" description="Helical" evidence="15">
    <location>
        <begin position="167"/>
        <end position="190"/>
    </location>
</feature>
<feature type="domain" description="Histidine kinase" evidence="16">
    <location>
        <begin position="249"/>
        <end position="460"/>
    </location>
</feature>
<reference evidence="18 19" key="1">
    <citation type="journal article" date="2015" name="Infect. Genet. Evol.">
        <title>Genomic sequences of six botulinum neurotoxin-producing strains representing three clostridial species illustrate the mobility and diversity of botulinum neurotoxin genes.</title>
        <authorList>
            <person name="Smith T.J."/>
            <person name="Hill K.K."/>
            <person name="Xie G."/>
            <person name="Foley B.T."/>
            <person name="Williamson C.H."/>
            <person name="Foster J.T."/>
            <person name="Johnson S.L."/>
            <person name="Chertkov O."/>
            <person name="Teshima H."/>
            <person name="Gibbons H.S."/>
            <person name="Johnsky L.A."/>
            <person name="Karavis M.A."/>
            <person name="Smith L.A."/>
        </authorList>
    </citation>
    <scope>NUCLEOTIDE SEQUENCE [LARGE SCALE GENOMIC DNA]</scope>
    <source>
        <strain evidence="18">Sullivan</strain>
    </source>
</reference>
<dbReference type="KEGG" id="cbv:U729_2286"/>
<evidence type="ECO:0000256" key="12">
    <source>
        <dbReference type="ARBA" id="ARBA00023012"/>
    </source>
</evidence>
<dbReference type="PANTHER" id="PTHR45528:SF1">
    <property type="entry name" value="SENSOR HISTIDINE KINASE CPXA"/>
    <property type="match status" value="1"/>
</dbReference>
<dbReference type="CDD" id="cd00075">
    <property type="entry name" value="HATPase"/>
    <property type="match status" value="1"/>
</dbReference>
<dbReference type="SMART" id="SM00304">
    <property type="entry name" value="HAMP"/>
    <property type="match status" value="1"/>
</dbReference>
<keyword evidence="6" id="KW-0808">Transferase</keyword>
<evidence type="ECO:0000256" key="14">
    <source>
        <dbReference type="SAM" id="Coils"/>
    </source>
</evidence>
<dbReference type="SMART" id="SM00388">
    <property type="entry name" value="HisKA"/>
    <property type="match status" value="1"/>
</dbReference>
<keyword evidence="12" id="KW-0902">Two-component regulatory system</keyword>
<dbReference type="AlphaFoldDB" id="A0A0A7FXR2"/>
<dbReference type="InterPro" id="IPR003594">
    <property type="entry name" value="HATPase_dom"/>
</dbReference>
<dbReference type="PROSITE" id="PS50885">
    <property type="entry name" value="HAMP"/>
    <property type="match status" value="1"/>
</dbReference>
<dbReference type="Gene3D" id="6.10.340.10">
    <property type="match status" value="1"/>
</dbReference>
<name>A0A0A7FXR2_9CLOT</name>
<dbReference type="InterPro" id="IPR003661">
    <property type="entry name" value="HisK_dim/P_dom"/>
</dbReference>
<dbReference type="Pfam" id="PF00512">
    <property type="entry name" value="HisKA"/>
    <property type="match status" value="1"/>
</dbReference>
<accession>A0A0A7FXR2</accession>
<protein>
    <recommendedName>
        <fullName evidence="3">histidine kinase</fullName>
        <ecNumber evidence="3">2.7.13.3</ecNumber>
    </recommendedName>
</protein>
<keyword evidence="10" id="KW-0067">ATP-binding</keyword>
<dbReference type="SUPFAM" id="SSF55874">
    <property type="entry name" value="ATPase domain of HSP90 chaperone/DNA topoisomerase II/histidine kinase"/>
    <property type="match status" value="1"/>
</dbReference>
<evidence type="ECO:0000313" key="19">
    <source>
        <dbReference type="Proteomes" id="UP000030635"/>
    </source>
</evidence>
<dbReference type="HOGENOM" id="CLU_000445_89_6_9"/>
<dbReference type="STRING" id="1561.NPD11_732"/>
<evidence type="ECO:0000259" key="17">
    <source>
        <dbReference type="PROSITE" id="PS50885"/>
    </source>
</evidence>
<evidence type="ECO:0000256" key="8">
    <source>
        <dbReference type="ARBA" id="ARBA00022741"/>
    </source>
</evidence>
<feature type="transmembrane region" description="Helical" evidence="15">
    <location>
        <begin position="6"/>
        <end position="27"/>
    </location>
</feature>
<evidence type="ECO:0000256" key="1">
    <source>
        <dbReference type="ARBA" id="ARBA00000085"/>
    </source>
</evidence>
<dbReference type="Gene3D" id="1.10.287.130">
    <property type="match status" value="1"/>
</dbReference>
<keyword evidence="7 15" id="KW-0812">Transmembrane</keyword>
<dbReference type="Gene3D" id="3.30.565.10">
    <property type="entry name" value="Histidine kinase-like ATPase, C-terminal domain"/>
    <property type="match status" value="1"/>
</dbReference>
<keyword evidence="5" id="KW-0597">Phosphoprotein</keyword>
<dbReference type="InterPro" id="IPR004358">
    <property type="entry name" value="Sig_transdc_His_kin-like_C"/>
</dbReference>
<keyword evidence="13 15" id="KW-0472">Membrane</keyword>
<evidence type="ECO:0000259" key="16">
    <source>
        <dbReference type="PROSITE" id="PS50109"/>
    </source>
</evidence>
<evidence type="ECO:0000256" key="10">
    <source>
        <dbReference type="ARBA" id="ARBA00022840"/>
    </source>
</evidence>
<keyword evidence="4" id="KW-1003">Cell membrane</keyword>
<keyword evidence="8" id="KW-0547">Nucleotide-binding</keyword>
<dbReference type="InterPro" id="IPR050398">
    <property type="entry name" value="HssS/ArlS-like"/>
</dbReference>
<dbReference type="PROSITE" id="PS50109">
    <property type="entry name" value="HIS_KIN"/>
    <property type="match status" value="1"/>
</dbReference>
<dbReference type="SUPFAM" id="SSF47384">
    <property type="entry name" value="Homodimeric domain of signal transducing histidine kinase"/>
    <property type="match status" value="1"/>
</dbReference>
<keyword evidence="19" id="KW-1185">Reference proteome</keyword>
<dbReference type="GO" id="GO:0005886">
    <property type="term" value="C:plasma membrane"/>
    <property type="evidence" value="ECO:0007669"/>
    <property type="project" value="UniProtKB-SubCell"/>
</dbReference>
<dbReference type="InterPro" id="IPR005467">
    <property type="entry name" value="His_kinase_dom"/>
</dbReference>
<dbReference type="InterPro" id="IPR036097">
    <property type="entry name" value="HisK_dim/P_sf"/>
</dbReference>
<dbReference type="eggNOG" id="COG5002">
    <property type="taxonomic scope" value="Bacteria"/>
</dbReference>
<keyword evidence="9" id="KW-0418">Kinase</keyword>
<dbReference type="GO" id="GO:0005524">
    <property type="term" value="F:ATP binding"/>
    <property type="evidence" value="ECO:0007669"/>
    <property type="project" value="UniProtKB-KW"/>
</dbReference>
<dbReference type="PANTHER" id="PTHR45528">
    <property type="entry name" value="SENSOR HISTIDINE KINASE CPXA"/>
    <property type="match status" value="1"/>
</dbReference>
<dbReference type="EC" id="2.7.13.3" evidence="3"/>
<dbReference type="GO" id="GO:0000155">
    <property type="term" value="F:phosphorelay sensor kinase activity"/>
    <property type="evidence" value="ECO:0007669"/>
    <property type="project" value="InterPro"/>
</dbReference>
<evidence type="ECO:0000256" key="4">
    <source>
        <dbReference type="ARBA" id="ARBA00022475"/>
    </source>
</evidence>
<feature type="domain" description="HAMP" evidence="17">
    <location>
        <begin position="188"/>
        <end position="241"/>
    </location>
</feature>
<dbReference type="CDD" id="cd00082">
    <property type="entry name" value="HisKA"/>
    <property type="match status" value="1"/>
</dbReference>
<evidence type="ECO:0000256" key="6">
    <source>
        <dbReference type="ARBA" id="ARBA00022679"/>
    </source>
</evidence>
<gene>
    <name evidence="18" type="ORF">U729_2286</name>
</gene>
<keyword evidence="11 15" id="KW-1133">Transmembrane helix</keyword>
<dbReference type="OrthoDB" id="9813151at2"/>
<dbReference type="InterPro" id="IPR036890">
    <property type="entry name" value="HATPase_C_sf"/>
</dbReference>
<organism evidence="18 19">
    <name type="scientific">Clostridium baratii str. Sullivan</name>
    <dbReference type="NCBI Taxonomy" id="1415775"/>
    <lineage>
        <taxon>Bacteria</taxon>
        <taxon>Bacillati</taxon>
        <taxon>Bacillota</taxon>
        <taxon>Clostridia</taxon>
        <taxon>Eubacteriales</taxon>
        <taxon>Clostridiaceae</taxon>
        <taxon>Clostridium</taxon>
    </lineage>
</organism>
<dbReference type="PRINTS" id="PR00344">
    <property type="entry name" value="BCTRLSENSOR"/>
</dbReference>
<evidence type="ECO:0000256" key="2">
    <source>
        <dbReference type="ARBA" id="ARBA00004651"/>
    </source>
</evidence>
<comment type="subcellular location">
    <subcellularLocation>
        <location evidence="2">Cell membrane</location>
        <topology evidence="2">Multi-pass membrane protein</topology>
    </subcellularLocation>
</comment>
<evidence type="ECO:0000256" key="3">
    <source>
        <dbReference type="ARBA" id="ARBA00012438"/>
    </source>
</evidence>
<dbReference type="EMBL" id="CP006905">
    <property type="protein sequence ID" value="AIY83631.1"/>
    <property type="molecule type" value="Genomic_DNA"/>
</dbReference>
<dbReference type="InterPro" id="IPR003660">
    <property type="entry name" value="HAMP_dom"/>
</dbReference>